<comment type="cofactor">
    <cofactor evidence="1">
        <name>FAD</name>
        <dbReference type="ChEBI" id="CHEBI:57692"/>
    </cofactor>
</comment>
<organism evidence="6 7">
    <name type="scientific">Brochothrix thermosphacta</name>
    <name type="common">Microbacterium thermosphactum</name>
    <dbReference type="NCBI Taxonomy" id="2756"/>
    <lineage>
        <taxon>Bacteria</taxon>
        <taxon>Bacillati</taxon>
        <taxon>Bacillota</taxon>
        <taxon>Bacilli</taxon>
        <taxon>Bacillales</taxon>
        <taxon>Listeriaceae</taxon>
        <taxon>Brochothrix</taxon>
    </lineage>
</organism>
<dbReference type="EMBL" id="OUNC01000016">
    <property type="protein sequence ID" value="SPP28574.1"/>
    <property type="molecule type" value="Genomic_DNA"/>
</dbReference>
<dbReference type="PANTHER" id="PTHR42887">
    <property type="entry name" value="OS12G0638800 PROTEIN"/>
    <property type="match status" value="1"/>
</dbReference>
<keyword evidence="3" id="KW-0274">FAD</keyword>
<evidence type="ECO:0000259" key="4">
    <source>
        <dbReference type="Pfam" id="PF03486"/>
    </source>
</evidence>
<dbReference type="PANTHER" id="PTHR42887:SF2">
    <property type="entry name" value="OS12G0638800 PROTEIN"/>
    <property type="match status" value="1"/>
</dbReference>
<keyword evidence="2" id="KW-0285">Flavoprotein</keyword>
<reference evidence="7" key="1">
    <citation type="submission" date="2018-04" db="EMBL/GenBank/DDBJ databases">
        <authorList>
            <person name="Illikoud N."/>
        </authorList>
    </citation>
    <scope>NUCLEOTIDE SEQUENCE [LARGE SCALE GENOMIC DNA]</scope>
</reference>
<dbReference type="InterPro" id="IPR057661">
    <property type="entry name" value="RsdA/BaiN/AoA(So)_Rossmann"/>
</dbReference>
<dbReference type="InterPro" id="IPR055178">
    <property type="entry name" value="RsdA/BaiN/AoA(So)-like_dom"/>
</dbReference>
<evidence type="ECO:0000256" key="2">
    <source>
        <dbReference type="ARBA" id="ARBA00022630"/>
    </source>
</evidence>
<dbReference type="Gene3D" id="2.40.30.10">
    <property type="entry name" value="Translation factors"/>
    <property type="match status" value="1"/>
</dbReference>
<feature type="domain" description="RsdA/BaiN/AoA(So)-like Rossmann fold-like" evidence="4">
    <location>
        <begin position="5"/>
        <end position="413"/>
    </location>
</feature>
<feature type="domain" description="RsdA/BaiN/AoA(So)-like insert" evidence="5">
    <location>
        <begin position="194"/>
        <end position="361"/>
    </location>
</feature>
<accession>A0A2X0QJ05</accession>
<keyword evidence="6" id="KW-0560">Oxidoreductase</keyword>
<dbReference type="InterPro" id="IPR036188">
    <property type="entry name" value="FAD/NAD-bd_sf"/>
</dbReference>
<gene>
    <name evidence="6" type="ORF">BTBSAS_230032</name>
</gene>
<evidence type="ECO:0000256" key="3">
    <source>
        <dbReference type="ARBA" id="ARBA00022827"/>
    </source>
</evidence>
<dbReference type="Pfam" id="PF22780">
    <property type="entry name" value="HI0933_like_1st"/>
    <property type="match status" value="1"/>
</dbReference>
<sequence>MVNFDVVVIGGGPSGLMASIAASEQGKKVLLIEKGHKLGRKLVMSGGGRCNVTNRLPVDEIIKHVPGNGRFLYSAFAMYDNEDIISFFESVGVGLKEEDHGRMFPTTNKSRDVLEALAQRMEELDITIWQDCPVKKIHYKNQTIDYVETTRGDKVYTPNVVVSVGGQAVPKTGSTGDGYVWAKEAGHKITPLFPTEVPILSDEPFILDKTLQGISLREIDLTVLNPKNKVVVTHKMDMIFTHFGISGPAALRCSSFVIKTKEKYKVVTVTMKLDQFPDLKLKDLEEDIMQRVKNDPKKQVKNALKGLIQERLLLFFIERLEIDPEEMCVAISPKKWVQLASVLKDFRFVVKGTYDFDKAFVTGGGVSVKEIIPKEMQSKKIAGLYFSGEILDIHGYTGGFNITCALVTGRLAGYHAGTRDISVIDEESVDNE</sequence>
<evidence type="ECO:0000259" key="5">
    <source>
        <dbReference type="Pfam" id="PF22780"/>
    </source>
</evidence>
<dbReference type="PRINTS" id="PR00411">
    <property type="entry name" value="PNDRDTASEI"/>
</dbReference>
<dbReference type="Proteomes" id="UP000270190">
    <property type="component" value="Unassembled WGS sequence"/>
</dbReference>
<dbReference type="SUPFAM" id="SSF51905">
    <property type="entry name" value="FAD/NAD(P)-binding domain"/>
    <property type="match status" value="1"/>
</dbReference>
<dbReference type="SUPFAM" id="SSF160996">
    <property type="entry name" value="HI0933 insert domain-like"/>
    <property type="match status" value="1"/>
</dbReference>
<dbReference type="Gene3D" id="1.10.8.260">
    <property type="entry name" value="HI0933 insert domain-like"/>
    <property type="match status" value="1"/>
</dbReference>
<dbReference type="Pfam" id="PF03486">
    <property type="entry name" value="HI0933_like"/>
    <property type="match status" value="1"/>
</dbReference>
<evidence type="ECO:0000313" key="6">
    <source>
        <dbReference type="EMBL" id="SPP28574.1"/>
    </source>
</evidence>
<dbReference type="Gene3D" id="3.50.50.60">
    <property type="entry name" value="FAD/NAD(P)-binding domain"/>
    <property type="match status" value="1"/>
</dbReference>
<evidence type="ECO:0000313" key="7">
    <source>
        <dbReference type="Proteomes" id="UP000270190"/>
    </source>
</evidence>
<dbReference type="NCBIfam" id="TIGR00275">
    <property type="entry name" value="aminoacetone oxidase family FAD-binding enzyme"/>
    <property type="match status" value="1"/>
</dbReference>
<evidence type="ECO:0000256" key="1">
    <source>
        <dbReference type="ARBA" id="ARBA00001974"/>
    </source>
</evidence>
<dbReference type="InterPro" id="IPR023166">
    <property type="entry name" value="BaiN-like_dom_sf"/>
</dbReference>
<dbReference type="AlphaFoldDB" id="A0A2X0QJ05"/>
<protein>
    <submittedName>
        <fullName evidence="6">Putative NAD(FAD) dehydrogenase</fullName>
        <ecNumber evidence="6">1.-.-.-</ecNumber>
    </submittedName>
</protein>
<dbReference type="GO" id="GO:0016491">
    <property type="term" value="F:oxidoreductase activity"/>
    <property type="evidence" value="ECO:0007669"/>
    <property type="project" value="UniProtKB-KW"/>
</dbReference>
<dbReference type="PRINTS" id="PR00368">
    <property type="entry name" value="FADPNR"/>
</dbReference>
<proteinExistence type="predicted"/>
<dbReference type="EC" id="1.-.-.-" evidence="6"/>
<name>A0A2X0QJ05_BROTH</name>
<dbReference type="InterPro" id="IPR004792">
    <property type="entry name" value="BaiN-like"/>
</dbReference>